<dbReference type="OrthoDB" id="9770030at2"/>
<keyword evidence="1 4" id="KW-0808">Transferase</keyword>
<keyword evidence="5" id="KW-1185">Reference proteome</keyword>
<dbReference type="InterPro" id="IPR036873">
    <property type="entry name" value="Rhodanese-like_dom_sf"/>
</dbReference>
<organism evidence="4 5">
    <name type="scientific">Abyssicoccus albus</name>
    <dbReference type="NCBI Taxonomy" id="1817405"/>
    <lineage>
        <taxon>Bacteria</taxon>
        <taxon>Bacillati</taxon>
        <taxon>Bacillota</taxon>
        <taxon>Bacilli</taxon>
        <taxon>Bacillales</taxon>
        <taxon>Abyssicoccaceae</taxon>
    </lineage>
</organism>
<evidence type="ECO:0000256" key="1">
    <source>
        <dbReference type="ARBA" id="ARBA00022679"/>
    </source>
</evidence>
<name>A0A3N5BJY9_9BACL</name>
<evidence type="ECO:0000313" key="5">
    <source>
        <dbReference type="Proteomes" id="UP000277108"/>
    </source>
</evidence>
<dbReference type="RefSeq" id="WP_123807497.1">
    <property type="nucleotide sequence ID" value="NZ_RKRK01000002.1"/>
</dbReference>
<dbReference type="Proteomes" id="UP000277108">
    <property type="component" value="Unassembled WGS sequence"/>
</dbReference>
<dbReference type="SUPFAM" id="SSF52821">
    <property type="entry name" value="Rhodanese/Cell cycle control phosphatase"/>
    <property type="match status" value="2"/>
</dbReference>
<evidence type="ECO:0000256" key="2">
    <source>
        <dbReference type="ARBA" id="ARBA00022737"/>
    </source>
</evidence>
<dbReference type="InterPro" id="IPR045078">
    <property type="entry name" value="TST/MPST-like"/>
</dbReference>
<dbReference type="EMBL" id="RKRK01000002">
    <property type="protein sequence ID" value="RPF57997.1"/>
    <property type="molecule type" value="Genomic_DNA"/>
</dbReference>
<dbReference type="PANTHER" id="PTHR11364">
    <property type="entry name" value="THIOSULFATE SULFERTANSFERASE"/>
    <property type="match status" value="1"/>
</dbReference>
<dbReference type="AlphaFoldDB" id="A0A3N5BJY9"/>
<dbReference type="PANTHER" id="PTHR11364:SF27">
    <property type="entry name" value="SULFURTRANSFERASE"/>
    <property type="match status" value="1"/>
</dbReference>
<gene>
    <name evidence="4" type="ORF">EDD62_0634</name>
</gene>
<feature type="domain" description="Rhodanese" evidence="3">
    <location>
        <begin position="206"/>
        <end position="327"/>
    </location>
</feature>
<evidence type="ECO:0000313" key="4">
    <source>
        <dbReference type="EMBL" id="RPF57997.1"/>
    </source>
</evidence>
<evidence type="ECO:0000259" key="3">
    <source>
        <dbReference type="PROSITE" id="PS50206"/>
    </source>
</evidence>
<proteinExistence type="predicted"/>
<accession>A0A3N5BJY9</accession>
<protein>
    <submittedName>
        <fullName evidence="4">3-mercaptopyruvate sulfurtransferase SseA</fullName>
    </submittedName>
</protein>
<keyword evidence="4" id="KW-0670">Pyruvate</keyword>
<keyword evidence="2" id="KW-0677">Repeat</keyword>
<comment type="caution">
    <text evidence="4">The sequence shown here is derived from an EMBL/GenBank/DDBJ whole genome shotgun (WGS) entry which is preliminary data.</text>
</comment>
<dbReference type="SMART" id="SM00450">
    <property type="entry name" value="RHOD"/>
    <property type="match status" value="2"/>
</dbReference>
<dbReference type="InterPro" id="IPR001763">
    <property type="entry name" value="Rhodanese-like_dom"/>
</dbReference>
<reference evidence="4 5" key="1">
    <citation type="submission" date="2018-11" db="EMBL/GenBank/DDBJ databases">
        <title>Genomic Encyclopedia of Type Strains, Phase IV (KMG-IV): sequencing the most valuable type-strain genomes for metagenomic binning, comparative biology and taxonomic classification.</title>
        <authorList>
            <person name="Goeker M."/>
        </authorList>
    </citation>
    <scope>NUCLEOTIDE SEQUENCE [LARGE SCALE GENOMIC DNA]</scope>
    <source>
        <strain evidence="4 5">DSM 29158</strain>
    </source>
</reference>
<dbReference type="Pfam" id="PF00581">
    <property type="entry name" value="Rhodanese"/>
    <property type="match status" value="2"/>
</dbReference>
<dbReference type="Gene3D" id="3.40.250.10">
    <property type="entry name" value="Rhodanese-like domain"/>
    <property type="match status" value="2"/>
</dbReference>
<sequence>MQLLYYEDYMANASDFIVLDCQNDMKEYDLGKEKFKKTHLPRAYHVPIKPILTDDVLYNAGRHPLPKINFLYKLFTILIERHETQKFLVYSDGIDIYSARMIWLLQLMGFTNVYLLNETFSSLRQKYNIDLTVNLEENYRNEQLTYLHEIMEDEVEQHKITSKGKSSLYELYQEVLAEQDNVINYDFVYQLNRNLISTHMDVFDAIKQESLILDVRHNARFIGENEPIDTTAGHIPQTFNLEYEHYIDEGRITIQKLNQLKLEYSHLYNVNRSLQSDIREDRDVILSCGSGLSACMMYVLLQLINVPSTVYAGSYSEWIALDLPILNNIE</sequence>
<feature type="domain" description="Rhodanese" evidence="3">
    <location>
        <begin position="12"/>
        <end position="119"/>
    </location>
</feature>
<dbReference type="PROSITE" id="PS50206">
    <property type="entry name" value="RHODANESE_3"/>
    <property type="match status" value="2"/>
</dbReference>
<dbReference type="GO" id="GO:0004792">
    <property type="term" value="F:thiosulfate-cyanide sulfurtransferase activity"/>
    <property type="evidence" value="ECO:0007669"/>
    <property type="project" value="TreeGrafter"/>
</dbReference>